<dbReference type="Proteomes" id="UP000438429">
    <property type="component" value="Unassembled WGS sequence"/>
</dbReference>
<evidence type="ECO:0000313" key="2">
    <source>
        <dbReference type="EMBL" id="KAF0021759.1"/>
    </source>
</evidence>
<comment type="caution">
    <text evidence="2">The sequence shown here is derived from an EMBL/GenBank/DDBJ whole genome shotgun (WGS) entry which is preliminary data.</text>
</comment>
<evidence type="ECO:0000259" key="1">
    <source>
        <dbReference type="Pfam" id="PF12774"/>
    </source>
</evidence>
<organism evidence="2 3">
    <name type="scientific">Scophthalmus maximus</name>
    <name type="common">Turbot</name>
    <name type="synonym">Psetta maxima</name>
    <dbReference type="NCBI Taxonomy" id="52904"/>
    <lineage>
        <taxon>Eukaryota</taxon>
        <taxon>Metazoa</taxon>
        <taxon>Chordata</taxon>
        <taxon>Craniata</taxon>
        <taxon>Vertebrata</taxon>
        <taxon>Euteleostomi</taxon>
        <taxon>Actinopterygii</taxon>
        <taxon>Neopterygii</taxon>
        <taxon>Teleostei</taxon>
        <taxon>Neoteleostei</taxon>
        <taxon>Acanthomorphata</taxon>
        <taxon>Carangaria</taxon>
        <taxon>Pleuronectiformes</taxon>
        <taxon>Pleuronectoidei</taxon>
        <taxon>Scophthalmidae</taxon>
        <taxon>Scophthalmus</taxon>
    </lineage>
</organism>
<feature type="non-terminal residue" evidence="2">
    <location>
        <position position="1"/>
    </location>
</feature>
<dbReference type="Gene3D" id="1.10.8.710">
    <property type="match status" value="1"/>
</dbReference>
<dbReference type="GO" id="GO:0045505">
    <property type="term" value="F:dynein intermediate chain binding"/>
    <property type="evidence" value="ECO:0007669"/>
    <property type="project" value="InterPro"/>
</dbReference>
<dbReference type="InterPro" id="IPR035699">
    <property type="entry name" value="AAA_6"/>
</dbReference>
<gene>
    <name evidence="2" type="ORF">F2P81_025988</name>
</gene>
<protein>
    <recommendedName>
        <fullName evidence="1">Dynein heavy chain hydrolytic ATP-binding dynein motor region domain-containing protein</fullName>
    </recommendedName>
</protein>
<evidence type="ECO:0000313" key="3">
    <source>
        <dbReference type="Proteomes" id="UP000438429"/>
    </source>
</evidence>
<reference evidence="2 3" key="1">
    <citation type="submission" date="2019-06" db="EMBL/GenBank/DDBJ databases">
        <title>Draft genomes of female and male turbot (Scophthalmus maximus).</title>
        <authorList>
            <person name="Xu H."/>
            <person name="Xu X.-W."/>
            <person name="Shao C."/>
            <person name="Chen S."/>
        </authorList>
    </citation>
    <scope>NUCLEOTIDE SEQUENCE [LARGE SCALE GENOMIC DNA]</scope>
    <source>
        <strain evidence="2">Ysfricsl-2016a</strain>
        <tissue evidence="2">Blood</tissue>
    </source>
</reference>
<dbReference type="EMBL" id="VEVO01002208">
    <property type="protein sequence ID" value="KAF0021759.1"/>
    <property type="molecule type" value="Genomic_DNA"/>
</dbReference>
<dbReference type="GO" id="GO:0051959">
    <property type="term" value="F:dynein light intermediate chain binding"/>
    <property type="evidence" value="ECO:0007669"/>
    <property type="project" value="InterPro"/>
</dbReference>
<dbReference type="AlphaFoldDB" id="A0A6A4RNB9"/>
<dbReference type="SUPFAM" id="SSF52540">
    <property type="entry name" value="P-loop containing nucleoside triphosphate hydrolases"/>
    <property type="match status" value="1"/>
</dbReference>
<name>A0A6A4RNB9_SCOMX</name>
<dbReference type="InterPro" id="IPR026983">
    <property type="entry name" value="DHC"/>
</dbReference>
<accession>A0A6A4RNB9</accession>
<dbReference type="PANTHER" id="PTHR45703">
    <property type="entry name" value="DYNEIN HEAVY CHAIN"/>
    <property type="match status" value="1"/>
</dbReference>
<dbReference type="Gene3D" id="3.40.50.300">
    <property type="entry name" value="P-loop containing nucleotide triphosphate hydrolases"/>
    <property type="match status" value="1"/>
</dbReference>
<dbReference type="GO" id="GO:0030286">
    <property type="term" value="C:dynein complex"/>
    <property type="evidence" value="ECO:0007669"/>
    <property type="project" value="InterPro"/>
</dbReference>
<dbReference type="InterPro" id="IPR027417">
    <property type="entry name" value="P-loop_NTPase"/>
</dbReference>
<dbReference type="PANTHER" id="PTHR45703:SF12">
    <property type="entry name" value="DYNEIN AXONEMAL HEAVY CHAIN 11"/>
    <property type="match status" value="1"/>
</dbReference>
<feature type="domain" description="Dynein heavy chain hydrolytic ATP-binding dynein motor region" evidence="1">
    <location>
        <begin position="1"/>
        <end position="115"/>
    </location>
</feature>
<dbReference type="InterPro" id="IPR043157">
    <property type="entry name" value="Dynein_AAA1S"/>
</dbReference>
<dbReference type="GO" id="GO:0007018">
    <property type="term" value="P:microtubule-based movement"/>
    <property type="evidence" value="ECO:0007669"/>
    <property type="project" value="InterPro"/>
</dbReference>
<dbReference type="GO" id="GO:0005524">
    <property type="term" value="F:ATP binding"/>
    <property type="evidence" value="ECO:0007669"/>
    <property type="project" value="InterPro"/>
</dbReference>
<proteinExistence type="predicted"/>
<sequence>FLFLDMDIALKPSVGIFITMNPGYAGRTELPENLKALFRPCAMVVPDTELICEIMLVAEGFRAAKLLARKFITLYTLCKELLSKQDHYDWGLRAVKSVLLVAGTLRRRDKTRPEDQ</sequence>
<dbReference type="Pfam" id="PF12774">
    <property type="entry name" value="AAA_6"/>
    <property type="match status" value="1"/>
</dbReference>
<feature type="non-terminal residue" evidence="2">
    <location>
        <position position="116"/>
    </location>
</feature>